<proteinExistence type="predicted"/>
<protein>
    <submittedName>
        <fullName evidence="7">OmpA family protein</fullName>
    </submittedName>
</protein>
<comment type="caution">
    <text evidence="7">The sequence shown here is derived from an EMBL/GenBank/DDBJ whole genome shotgun (WGS) entry which is preliminary data.</text>
</comment>
<evidence type="ECO:0000256" key="4">
    <source>
        <dbReference type="PROSITE-ProRule" id="PRU00473"/>
    </source>
</evidence>
<name>A0ABY2TRJ9_9SPIR</name>
<feature type="compositionally biased region" description="Basic and acidic residues" evidence="5">
    <location>
        <begin position="60"/>
        <end position="71"/>
    </location>
</feature>
<dbReference type="InterPro" id="IPR006665">
    <property type="entry name" value="OmpA-like"/>
</dbReference>
<evidence type="ECO:0000259" key="6">
    <source>
        <dbReference type="PROSITE" id="PS51123"/>
    </source>
</evidence>
<organism evidence="7 8">
    <name type="scientific">Brachyspira catarrhinii</name>
    <dbReference type="NCBI Taxonomy" id="2528966"/>
    <lineage>
        <taxon>Bacteria</taxon>
        <taxon>Pseudomonadati</taxon>
        <taxon>Spirochaetota</taxon>
        <taxon>Spirochaetia</taxon>
        <taxon>Brachyspirales</taxon>
        <taxon>Brachyspiraceae</taxon>
        <taxon>Brachyspira</taxon>
    </lineage>
</organism>
<comment type="subcellular location">
    <subcellularLocation>
        <location evidence="1">Cell outer membrane</location>
    </subcellularLocation>
</comment>
<dbReference type="PANTHER" id="PTHR30329:SF21">
    <property type="entry name" value="LIPOPROTEIN YIAD-RELATED"/>
    <property type="match status" value="1"/>
</dbReference>
<evidence type="ECO:0000313" key="8">
    <source>
        <dbReference type="Proteomes" id="UP000310168"/>
    </source>
</evidence>
<evidence type="ECO:0000256" key="2">
    <source>
        <dbReference type="ARBA" id="ARBA00023136"/>
    </source>
</evidence>
<evidence type="ECO:0000256" key="3">
    <source>
        <dbReference type="ARBA" id="ARBA00023237"/>
    </source>
</evidence>
<keyword evidence="3" id="KW-0998">Cell outer membrane</keyword>
<feature type="region of interest" description="Disordered" evidence="5">
    <location>
        <begin position="45"/>
        <end position="87"/>
    </location>
</feature>
<feature type="compositionally biased region" description="Polar residues" evidence="5">
    <location>
        <begin position="77"/>
        <end position="87"/>
    </location>
</feature>
<gene>
    <name evidence="7" type="ORF">EZH24_04880</name>
</gene>
<dbReference type="Proteomes" id="UP000310168">
    <property type="component" value="Unassembled WGS sequence"/>
</dbReference>
<dbReference type="SUPFAM" id="SSF103088">
    <property type="entry name" value="OmpA-like"/>
    <property type="match status" value="1"/>
</dbReference>
<evidence type="ECO:0000313" key="7">
    <source>
        <dbReference type="EMBL" id="TKZ35510.1"/>
    </source>
</evidence>
<dbReference type="PANTHER" id="PTHR30329">
    <property type="entry name" value="STATOR ELEMENT OF FLAGELLAR MOTOR COMPLEX"/>
    <property type="match status" value="1"/>
</dbReference>
<feature type="compositionally biased region" description="Polar residues" evidence="5">
    <location>
        <begin position="49"/>
        <end position="59"/>
    </location>
</feature>
<dbReference type="InterPro" id="IPR036737">
    <property type="entry name" value="OmpA-like_sf"/>
</dbReference>
<keyword evidence="2 4" id="KW-0472">Membrane</keyword>
<dbReference type="PRINTS" id="PR01021">
    <property type="entry name" value="OMPADOMAIN"/>
</dbReference>
<reference evidence="7 8" key="1">
    <citation type="journal article" date="2019" name="Anaerobe">
        <title>Brachyspira catarrhinii sp. nov., an anaerobic intestinal spirochaete isolated from vervet monkeys may have been misidentified as Brachyspira aalborgi in previous studies.</title>
        <authorList>
            <person name="Phillips N.D."/>
            <person name="La T."/>
            <person name="Hampson D.J."/>
        </authorList>
    </citation>
    <scope>NUCLEOTIDE SEQUENCE [LARGE SCALE GENOMIC DNA]</scope>
    <source>
        <strain evidence="7 8">Z12</strain>
    </source>
</reference>
<keyword evidence="8" id="KW-1185">Reference proteome</keyword>
<accession>A0ABY2TRJ9</accession>
<dbReference type="Pfam" id="PF00691">
    <property type="entry name" value="OmpA"/>
    <property type="match status" value="1"/>
</dbReference>
<dbReference type="InterPro" id="IPR050330">
    <property type="entry name" value="Bact_OuterMem_StrucFunc"/>
</dbReference>
<evidence type="ECO:0000256" key="5">
    <source>
        <dbReference type="SAM" id="MobiDB-lite"/>
    </source>
</evidence>
<sequence length="226" mass="26150">MQKKVFIIVLSIAFFVFYGCSSMKHSTVVLYVSHKVEGPLYIPKPESPVSAQSPQTNIENQRKKLTKETKRSKPSRGSKTTQGKQTNQVITNTYNDYQTRTLLRGESLILDKPIRFAFEKYGIGSYYDDTVQYVADFMKQNTNFQLVVEGHTDRVGQYTFNKNLSLRRSRSAISKLVRAGIDKGRLIESGVSYRFSEYNFNRLNRRVEFIIIRSPEELTNYREGIK</sequence>
<feature type="domain" description="OmpA-like" evidence="6">
    <location>
        <begin position="104"/>
        <end position="215"/>
    </location>
</feature>
<dbReference type="PROSITE" id="PS51123">
    <property type="entry name" value="OMPA_2"/>
    <property type="match status" value="1"/>
</dbReference>
<dbReference type="EMBL" id="SJDU01000090">
    <property type="protein sequence ID" value="TKZ35510.1"/>
    <property type="molecule type" value="Genomic_DNA"/>
</dbReference>
<dbReference type="CDD" id="cd07185">
    <property type="entry name" value="OmpA_C-like"/>
    <property type="match status" value="1"/>
</dbReference>
<evidence type="ECO:0000256" key="1">
    <source>
        <dbReference type="ARBA" id="ARBA00004442"/>
    </source>
</evidence>
<dbReference type="RefSeq" id="WP_137998000.1">
    <property type="nucleotide sequence ID" value="NZ_SJDU01000090.1"/>
</dbReference>
<dbReference type="InterPro" id="IPR006664">
    <property type="entry name" value="OMP_bac"/>
</dbReference>
<dbReference type="PROSITE" id="PS51257">
    <property type="entry name" value="PROKAR_LIPOPROTEIN"/>
    <property type="match status" value="1"/>
</dbReference>
<dbReference type="Gene3D" id="3.30.1330.60">
    <property type="entry name" value="OmpA-like domain"/>
    <property type="match status" value="1"/>
</dbReference>